<dbReference type="PANTHER" id="PTHR24141:SF1">
    <property type="entry name" value="2-5A-DEPENDENT RIBONUCLEASE"/>
    <property type="match status" value="1"/>
</dbReference>
<dbReference type="GO" id="GO:0003723">
    <property type="term" value="F:RNA binding"/>
    <property type="evidence" value="ECO:0007669"/>
    <property type="project" value="TreeGrafter"/>
</dbReference>
<dbReference type="AlphaFoldDB" id="A0A7S3Q2F6"/>
<dbReference type="SMART" id="SM00248">
    <property type="entry name" value="ANK"/>
    <property type="match status" value="2"/>
</dbReference>
<name>A0A7S3Q2F6_9STRA</name>
<dbReference type="PANTHER" id="PTHR24141">
    <property type="entry name" value="2-5A-DEPENDENT RIBONUCLEASE"/>
    <property type="match status" value="1"/>
</dbReference>
<evidence type="ECO:0000256" key="1">
    <source>
        <dbReference type="ARBA" id="ARBA00022737"/>
    </source>
</evidence>
<protein>
    <submittedName>
        <fullName evidence="3">Uncharacterized protein</fullName>
    </submittedName>
</protein>
<dbReference type="Pfam" id="PF12796">
    <property type="entry name" value="Ank_2"/>
    <property type="match status" value="1"/>
</dbReference>
<dbReference type="SUPFAM" id="SSF48403">
    <property type="entry name" value="Ankyrin repeat"/>
    <property type="match status" value="1"/>
</dbReference>
<evidence type="ECO:0000313" key="3">
    <source>
        <dbReference type="EMBL" id="CAE0463663.1"/>
    </source>
</evidence>
<dbReference type="InterPro" id="IPR036770">
    <property type="entry name" value="Ankyrin_rpt-contain_sf"/>
</dbReference>
<dbReference type="InterPro" id="IPR002110">
    <property type="entry name" value="Ankyrin_rpt"/>
</dbReference>
<keyword evidence="1" id="KW-0677">Repeat</keyword>
<dbReference type="GO" id="GO:0004540">
    <property type="term" value="F:RNA nuclease activity"/>
    <property type="evidence" value="ECO:0007669"/>
    <property type="project" value="TreeGrafter"/>
</dbReference>
<gene>
    <name evidence="3" type="ORF">CDEB00056_LOCUS8504</name>
</gene>
<dbReference type="GO" id="GO:0006396">
    <property type="term" value="P:RNA processing"/>
    <property type="evidence" value="ECO:0007669"/>
    <property type="project" value="TreeGrafter"/>
</dbReference>
<accession>A0A7S3Q2F6</accession>
<organism evidence="3">
    <name type="scientific">Chaetoceros debilis</name>
    <dbReference type="NCBI Taxonomy" id="122233"/>
    <lineage>
        <taxon>Eukaryota</taxon>
        <taxon>Sar</taxon>
        <taxon>Stramenopiles</taxon>
        <taxon>Ochrophyta</taxon>
        <taxon>Bacillariophyta</taxon>
        <taxon>Coscinodiscophyceae</taxon>
        <taxon>Chaetocerotophycidae</taxon>
        <taxon>Chaetocerotales</taxon>
        <taxon>Chaetocerotaceae</taxon>
        <taxon>Chaetoceros</taxon>
    </lineage>
</organism>
<sequence>MQGFFHEYTETEKDSYDNEVCKAVRSLNLDEIKTMHSQGRTFQCSNRFGESLMHMACRRGSSEVVNFLVEEAGVSIRCCDDFGRTPFHDACWSSIPNFDLIEFLIAKCPSMLLMCDKRGHTPLQYTRREHWVTWITFLGTQKSKIKELQIKVL</sequence>
<proteinExistence type="predicted"/>
<dbReference type="EMBL" id="HBIO01010951">
    <property type="protein sequence ID" value="CAE0463663.1"/>
    <property type="molecule type" value="Transcribed_RNA"/>
</dbReference>
<reference evidence="3" key="1">
    <citation type="submission" date="2021-01" db="EMBL/GenBank/DDBJ databases">
        <authorList>
            <person name="Corre E."/>
            <person name="Pelletier E."/>
            <person name="Niang G."/>
            <person name="Scheremetjew M."/>
            <person name="Finn R."/>
            <person name="Kale V."/>
            <person name="Holt S."/>
            <person name="Cochrane G."/>
            <person name="Meng A."/>
            <person name="Brown T."/>
            <person name="Cohen L."/>
        </authorList>
    </citation>
    <scope>NUCLEOTIDE SEQUENCE</scope>
    <source>
        <strain evidence="3">MM31A-1</strain>
    </source>
</reference>
<dbReference type="Gene3D" id="1.25.40.20">
    <property type="entry name" value="Ankyrin repeat-containing domain"/>
    <property type="match status" value="1"/>
</dbReference>
<keyword evidence="2" id="KW-0040">ANK repeat</keyword>
<evidence type="ECO:0000256" key="2">
    <source>
        <dbReference type="ARBA" id="ARBA00023043"/>
    </source>
</evidence>